<organism evidence="2 3">
    <name type="scientific">Caerostris extrusa</name>
    <name type="common">Bark spider</name>
    <name type="synonym">Caerostris bankana</name>
    <dbReference type="NCBI Taxonomy" id="172846"/>
    <lineage>
        <taxon>Eukaryota</taxon>
        <taxon>Metazoa</taxon>
        <taxon>Ecdysozoa</taxon>
        <taxon>Arthropoda</taxon>
        <taxon>Chelicerata</taxon>
        <taxon>Arachnida</taxon>
        <taxon>Araneae</taxon>
        <taxon>Araneomorphae</taxon>
        <taxon>Entelegynae</taxon>
        <taxon>Araneoidea</taxon>
        <taxon>Araneidae</taxon>
        <taxon>Caerostris</taxon>
    </lineage>
</organism>
<evidence type="ECO:0000256" key="1">
    <source>
        <dbReference type="SAM" id="MobiDB-lite"/>
    </source>
</evidence>
<dbReference type="Proteomes" id="UP001054945">
    <property type="component" value="Unassembled WGS sequence"/>
</dbReference>
<feature type="region of interest" description="Disordered" evidence="1">
    <location>
        <begin position="19"/>
        <end position="75"/>
    </location>
</feature>
<evidence type="ECO:0000313" key="2">
    <source>
        <dbReference type="EMBL" id="GIY42555.1"/>
    </source>
</evidence>
<sequence length="75" mass="8212">MDGSCIPDKRTIKVCFGTNEIGSPETSISHSTIKEKKGKKKANEGLPRNSKNPGRKVNHSPGALIYQNDLPAHRQ</sequence>
<dbReference type="EMBL" id="BPLR01010864">
    <property type="protein sequence ID" value="GIY42555.1"/>
    <property type="molecule type" value="Genomic_DNA"/>
</dbReference>
<dbReference type="AlphaFoldDB" id="A0AAV4T8H8"/>
<protein>
    <submittedName>
        <fullName evidence="2">Uncharacterized protein</fullName>
    </submittedName>
</protein>
<comment type="caution">
    <text evidence="2">The sequence shown here is derived from an EMBL/GenBank/DDBJ whole genome shotgun (WGS) entry which is preliminary data.</text>
</comment>
<proteinExistence type="predicted"/>
<evidence type="ECO:0000313" key="3">
    <source>
        <dbReference type="Proteomes" id="UP001054945"/>
    </source>
</evidence>
<gene>
    <name evidence="2" type="ORF">CEXT_139521</name>
</gene>
<feature type="compositionally biased region" description="Polar residues" evidence="1">
    <location>
        <begin position="20"/>
        <end position="31"/>
    </location>
</feature>
<keyword evidence="3" id="KW-1185">Reference proteome</keyword>
<accession>A0AAV4T8H8</accession>
<reference evidence="2 3" key="1">
    <citation type="submission" date="2021-06" db="EMBL/GenBank/DDBJ databases">
        <title>Caerostris extrusa draft genome.</title>
        <authorList>
            <person name="Kono N."/>
            <person name="Arakawa K."/>
        </authorList>
    </citation>
    <scope>NUCLEOTIDE SEQUENCE [LARGE SCALE GENOMIC DNA]</scope>
</reference>
<name>A0AAV4T8H8_CAEEX</name>